<dbReference type="EMBL" id="CATQJA010000933">
    <property type="protein sequence ID" value="CAJ0564883.1"/>
    <property type="molecule type" value="Genomic_DNA"/>
</dbReference>
<keyword evidence="2" id="KW-1185">Reference proteome</keyword>
<evidence type="ECO:0000313" key="2">
    <source>
        <dbReference type="Proteomes" id="UP001177023"/>
    </source>
</evidence>
<dbReference type="Proteomes" id="UP001177023">
    <property type="component" value="Unassembled WGS sequence"/>
</dbReference>
<proteinExistence type="predicted"/>
<feature type="non-terminal residue" evidence="1">
    <location>
        <position position="299"/>
    </location>
</feature>
<organism evidence="1 2">
    <name type="scientific">Mesorhabditis spiculigera</name>
    <dbReference type="NCBI Taxonomy" id="96644"/>
    <lineage>
        <taxon>Eukaryota</taxon>
        <taxon>Metazoa</taxon>
        <taxon>Ecdysozoa</taxon>
        <taxon>Nematoda</taxon>
        <taxon>Chromadorea</taxon>
        <taxon>Rhabditida</taxon>
        <taxon>Rhabditina</taxon>
        <taxon>Rhabditomorpha</taxon>
        <taxon>Rhabditoidea</taxon>
        <taxon>Rhabditidae</taxon>
        <taxon>Mesorhabditinae</taxon>
        <taxon>Mesorhabditis</taxon>
    </lineage>
</organism>
<dbReference type="AlphaFoldDB" id="A0AA36CAR1"/>
<accession>A0AA36CAR1</accession>
<protein>
    <submittedName>
        <fullName evidence="1">Uncharacterized protein</fullName>
    </submittedName>
</protein>
<sequence length="299" mass="34004">MVRPDERDEILKTPTREELYADNSLDSIDREDYVYTPPMLDFAALAPADETCDVEPDIDLALIGNGQMCVPDSDEVKAASNEVNEQILSGHREMDNVEHVQAIHREIPKVNEAGPSQQQPLPVQEPLPARLVELIGSVSDWFKAHVGGERDQWAIWLTNGGFKMSKQTLLRLLQRRTVAENFYYTHESRIKKLEEISRWITQCGVVEAPSRAVEELRDFWCGWTFSGRVSPAITFLCVYDLQGVVMLIDLVICPERAAQRGLVHLIEADQHDEEEFMAYPSQIIQPEICLVRSRSARES</sequence>
<evidence type="ECO:0000313" key="1">
    <source>
        <dbReference type="EMBL" id="CAJ0564883.1"/>
    </source>
</evidence>
<gene>
    <name evidence="1" type="ORF">MSPICULIGERA_LOCUS3548</name>
</gene>
<reference evidence="1" key="1">
    <citation type="submission" date="2023-06" db="EMBL/GenBank/DDBJ databases">
        <authorList>
            <person name="Delattre M."/>
        </authorList>
    </citation>
    <scope>NUCLEOTIDE SEQUENCE</scope>
    <source>
        <strain evidence="1">AF72</strain>
    </source>
</reference>
<name>A0AA36CAR1_9BILA</name>
<comment type="caution">
    <text evidence="1">The sequence shown here is derived from an EMBL/GenBank/DDBJ whole genome shotgun (WGS) entry which is preliminary data.</text>
</comment>